<dbReference type="HOGENOM" id="CLU_071503_0_0_0"/>
<evidence type="ECO:0000256" key="2">
    <source>
        <dbReference type="ARBA" id="ARBA00023012"/>
    </source>
</evidence>
<dbReference type="Pfam" id="PF00072">
    <property type="entry name" value="Response_reg"/>
    <property type="match status" value="1"/>
</dbReference>
<name>A0A081C5B7_VECG1</name>
<evidence type="ECO:0000256" key="1">
    <source>
        <dbReference type="ARBA" id="ARBA00022553"/>
    </source>
</evidence>
<feature type="modified residue" description="4-aspartylphosphate" evidence="6">
    <location>
        <position position="53"/>
    </location>
</feature>
<evidence type="ECO:0000256" key="5">
    <source>
        <dbReference type="ARBA" id="ARBA00023163"/>
    </source>
</evidence>
<dbReference type="GO" id="GO:0005829">
    <property type="term" value="C:cytosol"/>
    <property type="evidence" value="ECO:0007669"/>
    <property type="project" value="TreeGrafter"/>
</dbReference>
<dbReference type="SUPFAM" id="SSF52172">
    <property type="entry name" value="CheY-like"/>
    <property type="match status" value="1"/>
</dbReference>
<evidence type="ECO:0000256" key="4">
    <source>
        <dbReference type="ARBA" id="ARBA00023125"/>
    </source>
</evidence>
<sequence length="331" mass="37126">MKQRILIADDDEKVLTLLSSSLKKAGYDTSQALNGAGALEAIRNEKPDLILADVAMPEMDGFELCRQIRNDPETANIPFIFLTAKGELQDRVTGLGLGADDYISKPFHISEVTARIKSILQRMAYMRPPAPAQEPETDLKGNLEQLNLAEVLQTLQMTQKTGGLKITNGNKVGKIYFDRGAIVQATLDKYKSEEAMYRILAWEEGLFEFDSSDRAETRAIATPINKLLMEGFDQRAEYLRYKEAMPAFDMVLKISDIEKADEAKPAAQKVLVLINGQRTIQDVINVSPINYLATTKLLYTFLKKGMVEIVEMFSDQKGPRDYGQLAQELYE</sequence>
<dbReference type="PANTHER" id="PTHR48111:SF1">
    <property type="entry name" value="TWO-COMPONENT RESPONSE REGULATOR ORR33"/>
    <property type="match status" value="1"/>
</dbReference>
<dbReference type="eggNOG" id="COG3706">
    <property type="taxonomic scope" value="Bacteria"/>
</dbReference>
<dbReference type="Proteomes" id="UP000030661">
    <property type="component" value="Unassembled WGS sequence"/>
</dbReference>
<keyword evidence="5" id="KW-0804">Transcription</keyword>
<dbReference type="GO" id="GO:0032993">
    <property type="term" value="C:protein-DNA complex"/>
    <property type="evidence" value="ECO:0007669"/>
    <property type="project" value="TreeGrafter"/>
</dbReference>
<dbReference type="AlphaFoldDB" id="A0A081C5B7"/>
<accession>A0A081C5B7</accession>
<keyword evidence="3" id="KW-0805">Transcription regulation</keyword>
<evidence type="ECO:0000313" key="9">
    <source>
        <dbReference type="Proteomes" id="UP000030661"/>
    </source>
</evidence>
<dbReference type="SMART" id="SM00448">
    <property type="entry name" value="REC"/>
    <property type="match status" value="1"/>
</dbReference>
<evidence type="ECO:0000256" key="6">
    <source>
        <dbReference type="PROSITE-ProRule" id="PRU00169"/>
    </source>
</evidence>
<dbReference type="Gene3D" id="3.40.50.2300">
    <property type="match status" value="1"/>
</dbReference>
<dbReference type="InterPro" id="IPR001789">
    <property type="entry name" value="Sig_transdc_resp-reg_receiver"/>
</dbReference>
<keyword evidence="4" id="KW-0238">DNA-binding</keyword>
<dbReference type="Pfam" id="PF14332">
    <property type="entry name" value="DUF4388"/>
    <property type="match status" value="1"/>
</dbReference>
<dbReference type="PANTHER" id="PTHR48111">
    <property type="entry name" value="REGULATOR OF RPOS"/>
    <property type="match status" value="1"/>
</dbReference>
<protein>
    <submittedName>
        <fullName evidence="8">Response regulator</fullName>
    </submittedName>
</protein>
<evidence type="ECO:0000256" key="3">
    <source>
        <dbReference type="ARBA" id="ARBA00023015"/>
    </source>
</evidence>
<dbReference type="InterPro" id="IPR025497">
    <property type="entry name" value="PatA-like_N"/>
</dbReference>
<feature type="domain" description="Response regulatory" evidence="7">
    <location>
        <begin position="4"/>
        <end position="120"/>
    </location>
</feature>
<dbReference type="STRING" id="1499967.U27_06757"/>
<dbReference type="EMBL" id="DF820470">
    <property type="protein sequence ID" value="GAK59772.1"/>
    <property type="molecule type" value="Genomic_DNA"/>
</dbReference>
<evidence type="ECO:0000259" key="7">
    <source>
        <dbReference type="PROSITE" id="PS50110"/>
    </source>
</evidence>
<dbReference type="GO" id="GO:0006355">
    <property type="term" value="P:regulation of DNA-templated transcription"/>
    <property type="evidence" value="ECO:0007669"/>
    <property type="project" value="TreeGrafter"/>
</dbReference>
<evidence type="ECO:0000313" key="8">
    <source>
        <dbReference type="EMBL" id="GAK59772.1"/>
    </source>
</evidence>
<dbReference type="GO" id="GO:0000976">
    <property type="term" value="F:transcription cis-regulatory region binding"/>
    <property type="evidence" value="ECO:0007669"/>
    <property type="project" value="TreeGrafter"/>
</dbReference>
<organism evidence="8">
    <name type="scientific">Vecturithrix granuli</name>
    <dbReference type="NCBI Taxonomy" id="1499967"/>
    <lineage>
        <taxon>Bacteria</taxon>
        <taxon>Candidatus Moduliflexota</taxon>
        <taxon>Candidatus Vecturitrichia</taxon>
        <taxon>Candidatus Vecturitrichales</taxon>
        <taxon>Candidatus Vecturitrichaceae</taxon>
        <taxon>Candidatus Vecturithrix</taxon>
    </lineage>
</organism>
<reference evidence="8" key="1">
    <citation type="journal article" date="2015" name="PeerJ">
        <title>First genomic representation of candidate bacterial phylum KSB3 points to enhanced environmental sensing as a trigger of wastewater bulking.</title>
        <authorList>
            <person name="Sekiguchi Y."/>
            <person name="Ohashi A."/>
            <person name="Parks D.H."/>
            <person name="Yamauchi T."/>
            <person name="Tyson G.W."/>
            <person name="Hugenholtz P."/>
        </authorList>
    </citation>
    <scope>NUCLEOTIDE SEQUENCE [LARGE SCALE GENOMIC DNA]</scope>
</reference>
<dbReference type="GO" id="GO:0000156">
    <property type="term" value="F:phosphorelay response regulator activity"/>
    <property type="evidence" value="ECO:0007669"/>
    <property type="project" value="TreeGrafter"/>
</dbReference>
<dbReference type="PROSITE" id="PS50110">
    <property type="entry name" value="RESPONSE_REGULATORY"/>
    <property type="match status" value="1"/>
</dbReference>
<proteinExistence type="predicted"/>
<dbReference type="InterPro" id="IPR039420">
    <property type="entry name" value="WalR-like"/>
</dbReference>
<keyword evidence="1 6" id="KW-0597">Phosphoprotein</keyword>
<gene>
    <name evidence="8" type="ORF">U27_06757</name>
</gene>
<dbReference type="InterPro" id="IPR011006">
    <property type="entry name" value="CheY-like_superfamily"/>
</dbReference>
<keyword evidence="2" id="KW-0902">Two-component regulatory system</keyword>
<keyword evidence="9" id="KW-1185">Reference proteome</keyword>